<dbReference type="AlphaFoldDB" id="A0A6M3LYQ1"/>
<reference evidence="1" key="1">
    <citation type="submission" date="2020-03" db="EMBL/GenBank/DDBJ databases">
        <title>The deep terrestrial virosphere.</title>
        <authorList>
            <person name="Holmfeldt K."/>
            <person name="Nilsson E."/>
            <person name="Simone D."/>
            <person name="Lopez-Fernandez M."/>
            <person name="Wu X."/>
            <person name="de Brujin I."/>
            <person name="Lundin D."/>
            <person name="Andersson A."/>
            <person name="Bertilsson S."/>
            <person name="Dopson M."/>
        </authorList>
    </citation>
    <scope>NUCLEOTIDE SEQUENCE</scope>
    <source>
        <strain evidence="1">MM415B05987</strain>
    </source>
</reference>
<organism evidence="1">
    <name type="scientific">viral metagenome</name>
    <dbReference type="NCBI Taxonomy" id="1070528"/>
    <lineage>
        <taxon>unclassified sequences</taxon>
        <taxon>metagenomes</taxon>
        <taxon>organismal metagenomes</taxon>
    </lineage>
</organism>
<sequence>MKKLLFTHDDKEYYANGHTNHRMKVRKIACSDVETVVVNPSKIEERGYGTLFEGVSNARLLRVYCREKPTGYVEILTTHWRGNGDKNNKS</sequence>
<gene>
    <name evidence="1" type="ORF">MM415B05987_0008</name>
</gene>
<name>A0A6M3LYQ1_9ZZZZ</name>
<evidence type="ECO:0000313" key="1">
    <source>
        <dbReference type="EMBL" id="QJA97738.1"/>
    </source>
</evidence>
<dbReference type="EMBL" id="MT143520">
    <property type="protein sequence ID" value="QJA97738.1"/>
    <property type="molecule type" value="Genomic_DNA"/>
</dbReference>
<accession>A0A6M3LYQ1</accession>
<proteinExistence type="predicted"/>
<protein>
    <submittedName>
        <fullName evidence="1">Uncharacterized protein</fullName>
    </submittedName>
</protein>